<dbReference type="EMBL" id="JAGIYQ010000010">
    <property type="protein sequence ID" value="MBP0726270.1"/>
    <property type="molecule type" value="Genomic_DNA"/>
</dbReference>
<feature type="domain" description="Fungal lipase-type" evidence="1">
    <location>
        <begin position="65"/>
        <end position="194"/>
    </location>
</feature>
<evidence type="ECO:0000313" key="3">
    <source>
        <dbReference type="Proteomes" id="UP000682134"/>
    </source>
</evidence>
<sequence>MKLLKMDVDEAIELLKCCQETYVQWETDGSFTVPSGYNIIAAFKAKALTDFEWFGFIIENEKKVIVAFRGTKSDLDWLADLKIEQTEFPYGKDCGLVHAGFLSIYSSVRNELLTILKAVDSKKRLCVTGHSLGGALATLLGFDIALQKIFPSLYVYTFGMPKIGNRAFKHKYDECVNNSFRIANLYDLVPLLPPYSIEYKPLHIQLEYVQVHHGKTFAVSTGNMVKNHKIEAYFEGLEKMKINNEYTPTYSYKSRDEEQQIKDSS</sequence>
<comment type="caution">
    <text evidence="2">The sequence shown here is derived from an EMBL/GenBank/DDBJ whole genome shotgun (WGS) entry which is preliminary data.</text>
</comment>
<dbReference type="RefSeq" id="WP_209406616.1">
    <property type="nucleotide sequence ID" value="NZ_JAGIYQ010000010.1"/>
</dbReference>
<dbReference type="PANTHER" id="PTHR45856">
    <property type="entry name" value="ALPHA/BETA-HYDROLASES SUPERFAMILY PROTEIN"/>
    <property type="match status" value="1"/>
</dbReference>
<evidence type="ECO:0000313" key="2">
    <source>
        <dbReference type="EMBL" id="MBP0726270.1"/>
    </source>
</evidence>
<evidence type="ECO:0000259" key="1">
    <source>
        <dbReference type="Pfam" id="PF01764"/>
    </source>
</evidence>
<accession>A0A940NR57</accession>
<dbReference type="CDD" id="cd00519">
    <property type="entry name" value="Lipase_3"/>
    <property type="match status" value="1"/>
</dbReference>
<gene>
    <name evidence="2" type="ORF">J5Y03_14005</name>
</gene>
<dbReference type="InterPro" id="IPR029058">
    <property type="entry name" value="AB_hydrolase_fold"/>
</dbReference>
<reference evidence="2" key="1">
    <citation type="submission" date="2021-04" db="EMBL/GenBank/DDBJ databases">
        <title>Genome seq and assembly of Bacillus sp.</title>
        <authorList>
            <person name="Chhetri G."/>
        </authorList>
    </citation>
    <scope>NUCLEOTIDE SEQUENCE</scope>
    <source>
        <strain evidence="2">RG28</strain>
    </source>
</reference>
<dbReference type="InterPro" id="IPR002921">
    <property type="entry name" value="Fungal_lipase-type"/>
</dbReference>
<protein>
    <submittedName>
        <fullName evidence="2">Lipase family protein</fullName>
    </submittedName>
</protein>
<dbReference type="Gene3D" id="3.40.50.1820">
    <property type="entry name" value="alpha/beta hydrolase"/>
    <property type="match status" value="1"/>
</dbReference>
<dbReference type="AlphaFoldDB" id="A0A940NR57"/>
<organism evidence="2 3">
    <name type="scientific">Gottfriedia endophytica</name>
    <dbReference type="NCBI Taxonomy" id="2820819"/>
    <lineage>
        <taxon>Bacteria</taxon>
        <taxon>Bacillati</taxon>
        <taxon>Bacillota</taxon>
        <taxon>Bacilli</taxon>
        <taxon>Bacillales</taxon>
        <taxon>Bacillaceae</taxon>
        <taxon>Gottfriedia</taxon>
    </lineage>
</organism>
<dbReference type="Pfam" id="PF01764">
    <property type="entry name" value="Lipase_3"/>
    <property type="match status" value="1"/>
</dbReference>
<dbReference type="GO" id="GO:0006629">
    <property type="term" value="P:lipid metabolic process"/>
    <property type="evidence" value="ECO:0007669"/>
    <property type="project" value="InterPro"/>
</dbReference>
<dbReference type="PANTHER" id="PTHR45856:SF24">
    <property type="entry name" value="FUNGAL LIPASE-LIKE DOMAIN-CONTAINING PROTEIN"/>
    <property type="match status" value="1"/>
</dbReference>
<name>A0A940NR57_9BACI</name>
<keyword evidence="3" id="KW-1185">Reference proteome</keyword>
<dbReference type="InterPro" id="IPR051218">
    <property type="entry name" value="Sec_MonoDiacylglyc_Lipase"/>
</dbReference>
<dbReference type="Proteomes" id="UP000682134">
    <property type="component" value="Unassembled WGS sequence"/>
</dbReference>
<dbReference type="SUPFAM" id="SSF53474">
    <property type="entry name" value="alpha/beta-Hydrolases"/>
    <property type="match status" value="1"/>
</dbReference>
<proteinExistence type="predicted"/>